<accession>A0A7S3VV09</accession>
<reference evidence="2" key="1">
    <citation type="submission" date="2021-01" db="EMBL/GenBank/DDBJ databases">
        <authorList>
            <person name="Corre E."/>
            <person name="Pelletier E."/>
            <person name="Niang G."/>
            <person name="Scheremetjew M."/>
            <person name="Finn R."/>
            <person name="Kale V."/>
            <person name="Holt S."/>
            <person name="Cochrane G."/>
            <person name="Meng A."/>
            <person name="Brown T."/>
            <person name="Cohen L."/>
        </authorList>
    </citation>
    <scope>NUCLEOTIDE SEQUENCE</scope>
    <source>
        <strain evidence="2">CCMP1320</strain>
    </source>
</reference>
<protein>
    <recommendedName>
        <fullName evidence="3">SOUL heme-binding protein</fullName>
    </recommendedName>
</protein>
<dbReference type="PANTHER" id="PTHR11220">
    <property type="entry name" value="HEME-BINDING PROTEIN-RELATED"/>
    <property type="match status" value="1"/>
</dbReference>
<name>A0A7S3VV09_DUNTE</name>
<organism evidence="2">
    <name type="scientific">Dunaliella tertiolecta</name>
    <name type="common">Green alga</name>
    <dbReference type="NCBI Taxonomy" id="3047"/>
    <lineage>
        <taxon>Eukaryota</taxon>
        <taxon>Viridiplantae</taxon>
        <taxon>Chlorophyta</taxon>
        <taxon>core chlorophytes</taxon>
        <taxon>Chlorophyceae</taxon>
        <taxon>CS clade</taxon>
        <taxon>Chlamydomonadales</taxon>
        <taxon>Dunaliellaceae</taxon>
        <taxon>Dunaliella</taxon>
    </lineage>
</organism>
<dbReference type="PANTHER" id="PTHR11220:SF58">
    <property type="entry name" value="SOUL HEME-BINDING FAMILY PROTEIN"/>
    <property type="match status" value="1"/>
</dbReference>
<evidence type="ECO:0000313" key="2">
    <source>
        <dbReference type="EMBL" id="CAE0507348.1"/>
    </source>
</evidence>
<sequence>MQITQNSALPGGVHSTRPCHRLYKRHSSILHPPRTQAKVQNFFGKLFQKDDGDVTKKENQPQAPLPLRLFPPFQVINKNSDYSLRLYELFPVVTMEYENRAEGYGSLGNYIDGRNSDNRRFPQTQPVVMQYFPDGRKTMSMYLGGLEQGSLELASLPKPNDRSAKVDVAGGELVAVAKFEGYITPAAAESVRQKLLRALERDGVKLSQEAVEGGFRVAQYGAVYQLEQRYNELYIKVAV</sequence>
<dbReference type="InterPro" id="IPR006917">
    <property type="entry name" value="SOUL_heme-bd"/>
</dbReference>
<proteinExistence type="inferred from homology"/>
<dbReference type="Gene3D" id="3.20.80.10">
    <property type="entry name" value="Regulatory factor, effector binding domain"/>
    <property type="match status" value="1"/>
</dbReference>
<dbReference type="SUPFAM" id="SSF55136">
    <property type="entry name" value="Probable bacterial effector-binding domain"/>
    <property type="match status" value="1"/>
</dbReference>
<dbReference type="EMBL" id="HBIP01037072">
    <property type="protein sequence ID" value="CAE0507348.1"/>
    <property type="molecule type" value="Transcribed_RNA"/>
</dbReference>
<evidence type="ECO:0000256" key="1">
    <source>
        <dbReference type="ARBA" id="ARBA00009817"/>
    </source>
</evidence>
<evidence type="ECO:0008006" key="3">
    <source>
        <dbReference type="Google" id="ProtNLM"/>
    </source>
</evidence>
<dbReference type="Pfam" id="PF04832">
    <property type="entry name" value="SOUL"/>
    <property type="match status" value="1"/>
</dbReference>
<comment type="similarity">
    <text evidence="1">Belongs to the HEBP family.</text>
</comment>
<dbReference type="AlphaFoldDB" id="A0A7S3VV09"/>
<gene>
    <name evidence="2" type="ORF">DTER00134_LOCUS22425</name>
</gene>
<dbReference type="InterPro" id="IPR011256">
    <property type="entry name" value="Reg_factor_effector_dom_sf"/>
</dbReference>